<evidence type="ECO:0000256" key="1">
    <source>
        <dbReference type="SAM" id="MobiDB-lite"/>
    </source>
</evidence>
<feature type="compositionally biased region" description="Basic and acidic residues" evidence="1">
    <location>
        <begin position="23"/>
        <end position="36"/>
    </location>
</feature>
<comment type="caution">
    <text evidence="3">The sequence shown here is derived from an EMBL/GenBank/DDBJ whole genome shotgun (WGS) entry which is preliminary data.</text>
</comment>
<name>A0A371JXW4_9GAMM</name>
<sequence length="697" mass="68697">MAVYWAKGDSMHSFRKTAPTRTPDCRHGDGLSERRPIRPVSGLIGAVLSLGLCFGAQAHEQNGAPNAAGTQATTPSGVTITLSQVDGPASACLDGSSPGGTTFTANGAAFNGNPPANYDPGINTAATSFNLTTAGTAGACQLVAVGGEVVKGTVTLSFSQPVTNPRLHFARVGGINGTEAQVTAWTLANGATGTTADMTAVAGAMTVIDEPGAGTRARLQTTSNNPTTACGNPATTSGCGTIRVNGTYTVLSFNVALAHRSGTGPFNQAADAYGLIVSIDEDFADAPASYGAASHAYGDLAIGSGGTPEPNPPVAGVAANTGVSADTATTMYATTAALAVTPLAGAAASTDTDNGLASLAAVAGNATTHTLTVPVSGASKAGQLCGWIDFNRNGSFDGGESACAALAANAASANLNWTLPAGNAYVAGNSYLRLRAVYGATAPAATGAADSGEVEDHRIALQPRLRVNKAIVPNTDGGRFNLSINPAPAAAFTANNQGHGGSTGFQSIPLGSAVAVAETAGTATNLGAYRSSLSCTNRAGATVLGPTAATSANYTYTSASTSGASSDTPATSANIDDTELTCVFTNTLSSDLSVTKTNTFAPGQASDLANDTVQRGPTTYTLVVTNNGLMPVTGAVVRDTPGAGIACAAGNAVTITGNGIPGGGPYTVGHLTGAGGIVLGALGSGQSATLSFQCTVQ</sequence>
<feature type="region of interest" description="Disordered" evidence="1">
    <location>
        <begin position="15"/>
        <end position="36"/>
    </location>
</feature>
<dbReference type="Pfam" id="PF20009">
    <property type="entry name" value="GEVED"/>
    <property type="match status" value="1"/>
</dbReference>
<proteinExistence type="predicted"/>
<dbReference type="AlphaFoldDB" id="A0A371JXW4"/>
<evidence type="ECO:0000313" key="4">
    <source>
        <dbReference type="Proteomes" id="UP000264492"/>
    </source>
</evidence>
<dbReference type="InterPro" id="IPR045474">
    <property type="entry name" value="GEVED"/>
</dbReference>
<keyword evidence="4" id="KW-1185">Reference proteome</keyword>
<feature type="domain" description="GEVED" evidence="2">
    <location>
        <begin position="384"/>
        <end position="459"/>
    </location>
</feature>
<evidence type="ECO:0000259" key="2">
    <source>
        <dbReference type="Pfam" id="PF20009"/>
    </source>
</evidence>
<accession>A0A371JXW4</accession>
<dbReference type="EMBL" id="QTSU01000003">
    <property type="protein sequence ID" value="RDZ26491.1"/>
    <property type="molecule type" value="Genomic_DNA"/>
</dbReference>
<protein>
    <submittedName>
        <fullName evidence="3">DUF11 domain-containing protein</fullName>
    </submittedName>
</protein>
<dbReference type="Proteomes" id="UP000264492">
    <property type="component" value="Unassembled WGS sequence"/>
</dbReference>
<gene>
    <name evidence="3" type="ORF">DX914_15990</name>
</gene>
<evidence type="ECO:0000313" key="3">
    <source>
        <dbReference type="EMBL" id="RDZ26491.1"/>
    </source>
</evidence>
<reference evidence="3 4" key="1">
    <citation type="submission" date="2018-08" db="EMBL/GenBank/DDBJ databases">
        <title>Lysobacter sp. zong2l5, whole genome shotgun sequence.</title>
        <authorList>
            <person name="Zhang X."/>
            <person name="Feng G."/>
            <person name="Zhu H."/>
        </authorList>
    </citation>
    <scope>NUCLEOTIDE SEQUENCE [LARGE SCALE GENOMIC DNA]</scope>
    <source>
        <strain evidence="4">zong2l5</strain>
    </source>
</reference>
<organism evidence="3 4">
    <name type="scientific">Lysobacter silvisoli</name>
    <dbReference type="NCBI Taxonomy" id="2293254"/>
    <lineage>
        <taxon>Bacteria</taxon>
        <taxon>Pseudomonadati</taxon>
        <taxon>Pseudomonadota</taxon>
        <taxon>Gammaproteobacteria</taxon>
        <taxon>Lysobacterales</taxon>
        <taxon>Lysobacteraceae</taxon>
        <taxon>Lysobacter</taxon>
    </lineage>
</organism>